<dbReference type="EMBL" id="FNFO01000006">
    <property type="protein sequence ID" value="SDL43073.1"/>
    <property type="molecule type" value="Genomic_DNA"/>
</dbReference>
<dbReference type="InterPro" id="IPR015797">
    <property type="entry name" value="NUDIX_hydrolase-like_dom_sf"/>
</dbReference>
<evidence type="ECO:0000259" key="1">
    <source>
        <dbReference type="PROSITE" id="PS51462"/>
    </source>
</evidence>
<dbReference type="Pfam" id="PF00293">
    <property type="entry name" value="NUDIX"/>
    <property type="match status" value="1"/>
</dbReference>
<protein>
    <submittedName>
        <fullName evidence="2">NUDIX domain-containing protein</fullName>
    </submittedName>
</protein>
<dbReference type="PANTHER" id="PTHR43736">
    <property type="entry name" value="ADP-RIBOSE PYROPHOSPHATASE"/>
    <property type="match status" value="1"/>
</dbReference>
<dbReference type="STRING" id="1075417.SAMN05421823_1066"/>
<dbReference type="Gene3D" id="1.10.10.10">
    <property type="entry name" value="Winged helix-like DNA-binding domain superfamily/Winged helix DNA-binding domain"/>
    <property type="match status" value="1"/>
</dbReference>
<feature type="domain" description="Nudix hydrolase" evidence="1">
    <location>
        <begin position="22"/>
        <end position="175"/>
    </location>
</feature>
<gene>
    <name evidence="2" type="ORF">SAMN05421823_1066</name>
</gene>
<dbReference type="AlphaFoldDB" id="A0A1G9K1L2"/>
<dbReference type="InterPro" id="IPR054105">
    <property type="entry name" value="WHD_NrtR"/>
</dbReference>
<dbReference type="Gene3D" id="3.90.79.10">
    <property type="entry name" value="Nucleoside Triphosphate Pyrophosphohydrolase"/>
    <property type="match status" value="1"/>
</dbReference>
<name>A0A1G9K1L2_9BACT</name>
<accession>A0A1G9K1L2</accession>
<evidence type="ECO:0000313" key="2">
    <source>
        <dbReference type="EMBL" id="SDL43073.1"/>
    </source>
</evidence>
<dbReference type="SUPFAM" id="SSF55811">
    <property type="entry name" value="Nudix"/>
    <property type="match status" value="1"/>
</dbReference>
<dbReference type="Pfam" id="PF21906">
    <property type="entry name" value="WHD_NrtR"/>
    <property type="match status" value="1"/>
</dbReference>
<dbReference type="InterPro" id="IPR000086">
    <property type="entry name" value="NUDIX_hydrolase_dom"/>
</dbReference>
<proteinExistence type="predicted"/>
<dbReference type="CDD" id="cd18873">
    <property type="entry name" value="NUDIX_NadM_like"/>
    <property type="match status" value="1"/>
</dbReference>
<dbReference type="PROSITE" id="PS51462">
    <property type="entry name" value="NUDIX"/>
    <property type="match status" value="1"/>
</dbReference>
<dbReference type="InterPro" id="IPR036388">
    <property type="entry name" value="WH-like_DNA-bd_sf"/>
</dbReference>
<reference evidence="2 3" key="1">
    <citation type="submission" date="2016-10" db="EMBL/GenBank/DDBJ databases">
        <authorList>
            <person name="de Groot N.N."/>
        </authorList>
    </citation>
    <scope>NUCLEOTIDE SEQUENCE [LARGE SCALE GENOMIC DNA]</scope>
    <source>
        <strain evidence="2 3">DSM 25186</strain>
    </source>
</reference>
<organism evidence="2 3">
    <name type="scientific">Catalinimonas alkaloidigena</name>
    <dbReference type="NCBI Taxonomy" id="1075417"/>
    <lineage>
        <taxon>Bacteria</taxon>
        <taxon>Pseudomonadati</taxon>
        <taxon>Bacteroidota</taxon>
        <taxon>Cytophagia</taxon>
        <taxon>Cytophagales</taxon>
        <taxon>Catalimonadaceae</taxon>
        <taxon>Catalinimonas</taxon>
    </lineage>
</organism>
<keyword evidence="3" id="KW-1185">Reference proteome</keyword>
<dbReference type="InterPro" id="IPR036390">
    <property type="entry name" value="WH_DNA-bd_sf"/>
</dbReference>
<dbReference type="Proteomes" id="UP000198510">
    <property type="component" value="Unassembled WGS sequence"/>
</dbReference>
<sequence length="261" mass="30580">MKNSHVTQDTDPLLYDGHKRYHPGLSVDCVIFGFHDNQLKVLLLKMSHTDQRWALPGGFVLKDEDVESAAHHVLQSRTGLDNIFLRQFYLFGEVERSDRELNRKMLQGRGVDPHEDHWLLQRFITIGYYALVDFTKALPRPDELSDACDWWDFHNLPPLMMDHARILQKALEALRQQLNREPIGYNLLPEKFTMPELQKLYETILGKTLDRRNFQRKMLAYGILERLNERRSGGAHKAPYLYRFDLASYHKALEEGFSGGW</sequence>
<dbReference type="SUPFAM" id="SSF46785">
    <property type="entry name" value="Winged helix' DNA-binding domain"/>
    <property type="match status" value="1"/>
</dbReference>
<dbReference type="PANTHER" id="PTHR43736:SF4">
    <property type="entry name" value="SLR1690 PROTEIN"/>
    <property type="match status" value="1"/>
</dbReference>
<evidence type="ECO:0000313" key="3">
    <source>
        <dbReference type="Proteomes" id="UP000198510"/>
    </source>
</evidence>